<organism evidence="1 2">
    <name type="scientific">Streblomastix strix</name>
    <dbReference type="NCBI Taxonomy" id="222440"/>
    <lineage>
        <taxon>Eukaryota</taxon>
        <taxon>Metamonada</taxon>
        <taxon>Preaxostyla</taxon>
        <taxon>Oxymonadida</taxon>
        <taxon>Streblomastigidae</taxon>
        <taxon>Streblomastix</taxon>
    </lineage>
</organism>
<evidence type="ECO:0000313" key="1">
    <source>
        <dbReference type="EMBL" id="KAA6386719.1"/>
    </source>
</evidence>
<evidence type="ECO:0000313" key="2">
    <source>
        <dbReference type="Proteomes" id="UP000324800"/>
    </source>
</evidence>
<sequence>MFRFKGQGDMIDKIINSRRKVSSKIVFQIRISKKINIIPDCQISRHHHRISQFTTAHAAFYLNLTNSLKETELLFLFLKEISRHVGSMSATSGTSKDNRTNSKSKLMQASKQHLLSPIPRKAMSNFELRARIMDQQPQKINPEHMETQDLNDKKNNLITQKQDSNRLSLADMSPSQLQSQLMNSRQLVNQGKQITSYQFKLINNISMDQINQLIYELESTHQSSIMLQGQKKLTSRSVDKHILTQIIELLSGSISYQQHPLNSNIKEYSNRGLADSLYPTNSKQTNRRKSLSADNPPISAISTVVACTYEDDIKIYNPGRKRGHLSHERQDEKVKEAPVSRKNDGCLIRGNRDKELFRWVLNQRGFTNTAIQNVINGWHEAWRRHRQRLWQFDEYWISQGKIREDLLNVEDPELVIANFISQLEAEDVTNANQAN</sequence>
<dbReference type="EMBL" id="SNRW01004678">
    <property type="protein sequence ID" value="KAA6386719.1"/>
    <property type="molecule type" value="Genomic_DNA"/>
</dbReference>
<dbReference type="AlphaFoldDB" id="A0A5J4VWS2"/>
<reference evidence="1 2" key="1">
    <citation type="submission" date="2019-03" db="EMBL/GenBank/DDBJ databases">
        <title>Single cell metagenomics reveals metabolic interactions within the superorganism composed of flagellate Streblomastix strix and complex community of Bacteroidetes bacteria on its surface.</title>
        <authorList>
            <person name="Treitli S.C."/>
            <person name="Kolisko M."/>
            <person name="Husnik F."/>
            <person name="Keeling P."/>
            <person name="Hampl V."/>
        </authorList>
    </citation>
    <scope>NUCLEOTIDE SEQUENCE [LARGE SCALE GENOMIC DNA]</scope>
    <source>
        <strain evidence="1">ST1C</strain>
    </source>
</reference>
<name>A0A5J4VWS2_9EUKA</name>
<comment type="caution">
    <text evidence="1">The sequence shown here is derived from an EMBL/GenBank/DDBJ whole genome shotgun (WGS) entry which is preliminary data.</text>
</comment>
<proteinExistence type="predicted"/>
<protein>
    <submittedName>
        <fullName evidence="1">Uncharacterized protein</fullName>
    </submittedName>
</protein>
<dbReference type="Proteomes" id="UP000324800">
    <property type="component" value="Unassembled WGS sequence"/>
</dbReference>
<gene>
    <name evidence="1" type="ORF">EZS28_017753</name>
</gene>
<accession>A0A5J4VWS2</accession>